<dbReference type="InterPro" id="IPR019775">
    <property type="entry name" value="WD40_repeat_CS"/>
</dbReference>
<dbReference type="PANTHER" id="PTHR19848">
    <property type="entry name" value="WD40 REPEAT PROTEIN"/>
    <property type="match status" value="1"/>
</dbReference>
<dbReference type="Proteomes" id="UP000248817">
    <property type="component" value="Unassembled WGS sequence"/>
</dbReference>
<protein>
    <submittedName>
        <fullName evidence="5">WD40 repeat-like protein</fullName>
    </submittedName>
</protein>
<feature type="repeat" description="WD" evidence="3">
    <location>
        <begin position="660"/>
        <end position="701"/>
    </location>
</feature>
<dbReference type="SUPFAM" id="SSF52540">
    <property type="entry name" value="P-loop containing nucleoside triphosphate hydrolases"/>
    <property type="match status" value="1"/>
</dbReference>
<evidence type="ECO:0000313" key="6">
    <source>
        <dbReference type="Proteomes" id="UP000248817"/>
    </source>
</evidence>
<evidence type="ECO:0000259" key="4">
    <source>
        <dbReference type="PROSITE" id="PS50837"/>
    </source>
</evidence>
<dbReference type="PROSITE" id="PS50082">
    <property type="entry name" value="WD_REPEATS_2"/>
    <property type="match status" value="7"/>
</dbReference>
<evidence type="ECO:0000256" key="2">
    <source>
        <dbReference type="ARBA" id="ARBA00022737"/>
    </source>
</evidence>
<dbReference type="InterPro" id="IPR027417">
    <property type="entry name" value="P-loop_NTPase"/>
</dbReference>
<feature type="repeat" description="WD" evidence="3">
    <location>
        <begin position="825"/>
        <end position="866"/>
    </location>
</feature>
<gene>
    <name evidence="5" type="ORF">BP00DRAFT_498437</name>
</gene>
<feature type="repeat" description="WD" evidence="3">
    <location>
        <begin position="611"/>
        <end position="636"/>
    </location>
</feature>
<reference evidence="5 6" key="1">
    <citation type="submission" date="2018-02" db="EMBL/GenBank/DDBJ databases">
        <title>The genomes of Aspergillus section Nigri reveals drivers in fungal speciation.</title>
        <authorList>
            <consortium name="DOE Joint Genome Institute"/>
            <person name="Vesth T.C."/>
            <person name="Nybo J."/>
            <person name="Theobald S."/>
            <person name="Brandl J."/>
            <person name="Frisvad J.C."/>
            <person name="Nielsen K.F."/>
            <person name="Lyhne E.K."/>
            <person name="Kogle M.E."/>
            <person name="Kuo A."/>
            <person name="Riley R."/>
            <person name="Clum A."/>
            <person name="Nolan M."/>
            <person name="Lipzen A."/>
            <person name="Salamov A."/>
            <person name="Henrissat B."/>
            <person name="Wiebenga A."/>
            <person name="De vries R.P."/>
            <person name="Grigoriev I.V."/>
            <person name="Mortensen U.H."/>
            <person name="Andersen M.R."/>
            <person name="Baker S.E."/>
        </authorList>
    </citation>
    <scope>NUCLEOTIDE SEQUENCE [LARGE SCALE GENOMIC DNA]</scope>
    <source>
        <strain evidence="5 6">CBS 114.80</strain>
    </source>
</reference>
<evidence type="ECO:0000256" key="1">
    <source>
        <dbReference type="ARBA" id="ARBA00022574"/>
    </source>
</evidence>
<organism evidence="5 6">
    <name type="scientific">Aspergillus indologenus CBS 114.80</name>
    <dbReference type="NCBI Taxonomy" id="1450541"/>
    <lineage>
        <taxon>Eukaryota</taxon>
        <taxon>Fungi</taxon>
        <taxon>Dikarya</taxon>
        <taxon>Ascomycota</taxon>
        <taxon>Pezizomycotina</taxon>
        <taxon>Eurotiomycetes</taxon>
        <taxon>Eurotiomycetidae</taxon>
        <taxon>Eurotiales</taxon>
        <taxon>Aspergillaceae</taxon>
        <taxon>Aspergillus</taxon>
        <taxon>Aspergillus subgen. Circumdati</taxon>
    </lineage>
</organism>
<feature type="domain" description="NACHT" evidence="4">
    <location>
        <begin position="77"/>
        <end position="227"/>
    </location>
</feature>
<feature type="repeat" description="WD" evidence="3">
    <location>
        <begin position="867"/>
        <end position="908"/>
    </location>
</feature>
<proteinExistence type="predicted"/>
<dbReference type="CDD" id="cd00200">
    <property type="entry name" value="WD40"/>
    <property type="match status" value="1"/>
</dbReference>
<dbReference type="InterPro" id="IPR001680">
    <property type="entry name" value="WD40_rpt"/>
</dbReference>
<keyword evidence="2" id="KW-0677">Repeat</keyword>
<feature type="repeat" description="WD" evidence="3">
    <location>
        <begin position="784"/>
        <end position="824"/>
    </location>
</feature>
<dbReference type="PROSITE" id="PS50294">
    <property type="entry name" value="WD_REPEATS_REGION"/>
    <property type="match status" value="4"/>
</dbReference>
<dbReference type="InterPro" id="IPR015943">
    <property type="entry name" value="WD40/YVTN_repeat-like_dom_sf"/>
</dbReference>
<keyword evidence="6" id="KW-1185">Reference proteome</keyword>
<accession>A0A2V5J162</accession>
<dbReference type="EMBL" id="KZ825583">
    <property type="protein sequence ID" value="PYI26896.1"/>
    <property type="molecule type" value="Genomic_DNA"/>
</dbReference>
<keyword evidence="1 3" id="KW-0853">WD repeat</keyword>
<dbReference type="Pfam" id="PF24883">
    <property type="entry name" value="NPHP3_N"/>
    <property type="match status" value="1"/>
</dbReference>
<evidence type="ECO:0000256" key="3">
    <source>
        <dbReference type="PROSITE-ProRule" id="PRU00221"/>
    </source>
</evidence>
<dbReference type="InterPro" id="IPR020472">
    <property type="entry name" value="WD40_PAC1"/>
</dbReference>
<name>A0A2V5J162_9EURO</name>
<dbReference type="Gene3D" id="2.130.10.10">
    <property type="entry name" value="YVTN repeat-like/Quinoprotein amine dehydrogenase"/>
    <property type="match status" value="4"/>
</dbReference>
<evidence type="ECO:0000313" key="5">
    <source>
        <dbReference type="EMBL" id="PYI26896.1"/>
    </source>
</evidence>
<feature type="repeat" description="WD" evidence="3">
    <location>
        <begin position="1051"/>
        <end position="1091"/>
    </location>
</feature>
<feature type="repeat" description="WD" evidence="3">
    <location>
        <begin position="909"/>
        <end position="950"/>
    </location>
</feature>
<dbReference type="InterPro" id="IPR007111">
    <property type="entry name" value="NACHT_NTPase"/>
</dbReference>
<dbReference type="SUPFAM" id="SSF50978">
    <property type="entry name" value="WD40 repeat-like"/>
    <property type="match status" value="2"/>
</dbReference>
<dbReference type="SMART" id="SM00320">
    <property type="entry name" value="WD40"/>
    <property type="match status" value="11"/>
</dbReference>
<dbReference type="PROSITE" id="PS50837">
    <property type="entry name" value="NACHT"/>
    <property type="match status" value="1"/>
</dbReference>
<dbReference type="PROSITE" id="PS00678">
    <property type="entry name" value="WD_REPEATS_1"/>
    <property type="match status" value="2"/>
</dbReference>
<dbReference type="PANTHER" id="PTHR19848:SF8">
    <property type="entry name" value="F-BOX AND WD REPEAT DOMAIN CONTAINING 7"/>
    <property type="match status" value="1"/>
</dbReference>
<dbReference type="Pfam" id="PF00400">
    <property type="entry name" value="WD40"/>
    <property type="match status" value="10"/>
</dbReference>
<dbReference type="InterPro" id="IPR036322">
    <property type="entry name" value="WD40_repeat_dom_sf"/>
</dbReference>
<dbReference type="PRINTS" id="PR00320">
    <property type="entry name" value="GPROTEINBRPT"/>
</dbReference>
<dbReference type="InterPro" id="IPR056884">
    <property type="entry name" value="NPHP3-like_N"/>
</dbReference>
<dbReference type="Gene3D" id="3.40.50.300">
    <property type="entry name" value="P-loop containing nucleotide triphosphate hydrolases"/>
    <property type="match status" value="1"/>
</dbReference>
<sequence>MNSTASFTGDNAGFQLGQNTGQITNHYHIQSDDSKAFDPRFDKQRIEEEKGGLFYGSYCWVLSHVDFLQWRSAGGGHILWITGDPGKGKTMLTCGIINELSSTITAGNHNIAYFFCQANNTRINSATTVLRGLLYMLGEQQPELQKHIPQKFLDNENGWFELYNVLESLLESEALRPTYLIIDALDECTRDQTRLLKFLKKYTSSTDNPRVKWLVTSRKSASIEKQLHGPKTIKLCLDLNEAILSTAVEAYVSYKVNELARENAYHLDLQTAVQAYLLLNARGTFLWVALVCHGLADVDPLDVQDQLHDFPAGLDELYERMLRQIKELKNETSKMCKSILGIITSVYRPITLSELITYIDSPKPRVHFPKVQVPINEDWLARLIGRCGSFLTLQNRTVTLVHQSARDFLRNNASADIAPCGLQQIHYSIFSQSLQELYKSLRRDIYSLGDPAVSIGQITQPNPDPLAKMRYACVHWVDHLNKYLEGKELSQNIQITTLINEFVCQDLLHWLEALSLFRSLPEGAIMLSKLGDLLEMKTANRQLVSRVRDAYRFLIHHRVMIEDYPLQVYLSALIFSPRGSVTRGQFISTELASISGKPYLEEHWGHCLQTLEGHMDDVTSVAFSPDSKLLVSRARDKGRGLHVGTIKVWDTKSGQCLRTLREQRSMITSTIFSGDSKLLATASSNGNIHVWDTYTWQCLQTFQGHSHGTTWLAFSADSRTFASSSGNDIIVRDTNSWRSLQILGGNIHGTIWLAFSADSQVLASSSEQEIRIWNTSSWQSVQIFKSHSHKILSLALSPDSELLASSSKHDVKVWSTRNGQCLLTLEASFHWVHSVSFSADSRLLASAGGNSNISVWHARSGELLQVLEGHKDGIYSVVFSADSELLVSAGEDQTIKVWEVRSGLCLQILEGHTDWVNSAVFSTDSKLVASASLDGKIKVWDATTFEGYYTCSTNCTEVAGNERRVAQSEQCHREPVHFMVFSPDHKLLATVCEYDVKIWQVWCGQFLQRLGGLRFWARSVVFSADSQLLAFGDHDIVEVWDTHHWKCLHTLEGHGHNFLSVVFSPDSRFIAAASYNRIKLWNTGNGQCLQTLANMHLTVWNAASLSLHASAYGTASGRLQDWEGDLVECLVLSDESPLLAPGTNHAIVQLWPSYRMRSFGPHFLQWDGDLIYSVFFSGMRKYIGVGGSLQTLERHSASGRSLTLFANFKMLGPASARHPVKVRNPRSTQSLQTIESQSNDLMIKFSATNPTLDADRGIFTVSVESPASSQPNPDALHPQGIGMSRDCTWVTWNSKELLKLPSSHKVSAYTVTRSTICIGFESGKVLILGFDQYQPYRARA</sequence>